<evidence type="ECO:0000256" key="8">
    <source>
        <dbReference type="ARBA" id="ARBA00022989"/>
    </source>
</evidence>
<dbReference type="AlphaFoldDB" id="A0A7X2PDQ8"/>
<evidence type="ECO:0000256" key="6">
    <source>
        <dbReference type="ARBA" id="ARBA00022856"/>
    </source>
</evidence>
<evidence type="ECO:0000256" key="4">
    <source>
        <dbReference type="ARBA" id="ARBA00022519"/>
    </source>
</evidence>
<keyword evidence="15" id="KW-1185">Reference proteome</keyword>
<dbReference type="GO" id="GO:0005886">
    <property type="term" value="C:plasma membrane"/>
    <property type="evidence" value="ECO:0007669"/>
    <property type="project" value="UniProtKB-SubCell"/>
</dbReference>
<feature type="transmembrane region" description="Helical" evidence="12">
    <location>
        <begin position="327"/>
        <end position="352"/>
    </location>
</feature>
<evidence type="ECO:0000256" key="10">
    <source>
        <dbReference type="ARBA" id="ARBA00024202"/>
    </source>
</evidence>
<dbReference type="InterPro" id="IPR035906">
    <property type="entry name" value="MetI-like_sf"/>
</dbReference>
<feature type="domain" description="ABC transmembrane type-1" evidence="13">
    <location>
        <begin position="325"/>
        <end position="514"/>
    </location>
</feature>
<dbReference type="PANTHER" id="PTHR43386">
    <property type="entry name" value="OLIGOPEPTIDE TRANSPORT SYSTEM PERMEASE PROTEIN APPC"/>
    <property type="match status" value="1"/>
</dbReference>
<organism evidence="14 15">
    <name type="scientific">Bullifex porci</name>
    <dbReference type="NCBI Taxonomy" id="2606638"/>
    <lineage>
        <taxon>Bacteria</taxon>
        <taxon>Pseudomonadati</taxon>
        <taxon>Spirochaetota</taxon>
        <taxon>Spirochaetia</taxon>
        <taxon>Spirochaetales</taxon>
        <taxon>Spirochaetaceae</taxon>
        <taxon>Bullifex</taxon>
    </lineage>
</organism>
<proteinExistence type="inferred from homology"/>
<feature type="transmembrane region" description="Helical" evidence="12">
    <location>
        <begin position="390"/>
        <end position="407"/>
    </location>
</feature>
<keyword evidence="7" id="KW-0653">Protein transport</keyword>
<dbReference type="Gene3D" id="1.10.3720.10">
    <property type="entry name" value="MetI-like"/>
    <property type="match status" value="1"/>
</dbReference>
<evidence type="ECO:0000256" key="12">
    <source>
        <dbReference type="RuleBase" id="RU363032"/>
    </source>
</evidence>
<dbReference type="Pfam" id="PF00528">
    <property type="entry name" value="BPD_transp_1"/>
    <property type="match status" value="1"/>
</dbReference>
<evidence type="ECO:0000256" key="3">
    <source>
        <dbReference type="ARBA" id="ARBA00022475"/>
    </source>
</evidence>
<gene>
    <name evidence="14" type="ORF">FYJ80_08900</name>
</gene>
<reference evidence="14 15" key="1">
    <citation type="submission" date="2019-08" db="EMBL/GenBank/DDBJ databases">
        <title>In-depth cultivation of the pig gut microbiome towards novel bacterial diversity and tailored functional studies.</title>
        <authorList>
            <person name="Wylensek D."/>
            <person name="Hitch T.C.A."/>
            <person name="Clavel T."/>
        </authorList>
    </citation>
    <scope>NUCLEOTIDE SEQUENCE [LARGE SCALE GENOMIC DNA]</scope>
    <source>
        <strain evidence="14 15">NM-380-WT-3C1</strain>
    </source>
</reference>
<keyword evidence="5 12" id="KW-0812">Transmembrane</keyword>
<dbReference type="GO" id="GO:0055085">
    <property type="term" value="P:transmembrane transport"/>
    <property type="evidence" value="ECO:0007669"/>
    <property type="project" value="InterPro"/>
</dbReference>
<keyword evidence="6" id="KW-0571">Peptide transport</keyword>
<keyword evidence="8 12" id="KW-1133">Transmembrane helix</keyword>
<evidence type="ECO:0000256" key="1">
    <source>
        <dbReference type="ARBA" id="ARBA00004429"/>
    </source>
</evidence>
<dbReference type="SUPFAM" id="SSF161098">
    <property type="entry name" value="MetI-like"/>
    <property type="match status" value="1"/>
</dbReference>
<evidence type="ECO:0000259" key="13">
    <source>
        <dbReference type="PROSITE" id="PS50928"/>
    </source>
</evidence>
<dbReference type="Pfam" id="PF12911">
    <property type="entry name" value="OppC_N"/>
    <property type="match status" value="1"/>
</dbReference>
<dbReference type="GO" id="GO:0015031">
    <property type="term" value="P:protein transport"/>
    <property type="evidence" value="ECO:0007669"/>
    <property type="project" value="UniProtKB-KW"/>
</dbReference>
<comment type="caution">
    <text evidence="14">The sequence shown here is derived from an EMBL/GenBank/DDBJ whole genome shotgun (WGS) entry which is preliminary data.</text>
</comment>
<dbReference type="GO" id="GO:0015833">
    <property type="term" value="P:peptide transport"/>
    <property type="evidence" value="ECO:0007669"/>
    <property type="project" value="UniProtKB-KW"/>
</dbReference>
<feature type="transmembrane region" description="Helical" evidence="12">
    <location>
        <begin position="463"/>
        <end position="482"/>
    </location>
</feature>
<feature type="transmembrane region" description="Helical" evidence="12">
    <location>
        <begin position="364"/>
        <end position="384"/>
    </location>
</feature>
<keyword evidence="2 12" id="KW-0813">Transport</keyword>
<protein>
    <recommendedName>
        <fullName evidence="11">Oligopeptide transport system permease protein OppC</fullName>
    </recommendedName>
</protein>
<comment type="similarity">
    <text evidence="10">Belongs to the binding-protein-dependent transport system permease family. OppBC subfamily.</text>
</comment>
<accession>A0A7X2PDQ8</accession>
<dbReference type="Proteomes" id="UP000460549">
    <property type="component" value="Unassembled WGS sequence"/>
</dbReference>
<evidence type="ECO:0000256" key="7">
    <source>
        <dbReference type="ARBA" id="ARBA00022927"/>
    </source>
</evidence>
<name>A0A7X2PDQ8_9SPIO</name>
<feature type="transmembrane region" description="Helical" evidence="12">
    <location>
        <begin position="36"/>
        <end position="58"/>
    </location>
</feature>
<dbReference type="InterPro" id="IPR000515">
    <property type="entry name" value="MetI-like"/>
</dbReference>
<evidence type="ECO:0000256" key="2">
    <source>
        <dbReference type="ARBA" id="ARBA00022448"/>
    </source>
</evidence>
<comment type="subcellular location">
    <subcellularLocation>
        <location evidence="1">Cell inner membrane</location>
        <topology evidence="1">Multi-pass membrane protein</topology>
    </subcellularLocation>
    <subcellularLocation>
        <location evidence="12">Cell membrane</location>
        <topology evidence="12">Multi-pass membrane protein</topology>
    </subcellularLocation>
</comment>
<sequence>MLRKKEQTVNEFNQVVVGNSLTKEAWKRLKKNKMAVFGMVVVIIYAIISFSASFLPIYPYDESIIDHQHLRPSLTKTSGELMLEQQYKNLYFKAWRAGRLVLSEEENQMIEDLILKNETNKVWDYLYKEGESQREAGTFEFNSTEQKTIDKYVDKINTDIQITINNLYYLLDGKKTSLSKLDYDTLLDIYAKEIKADSALIETSLDKEIRSQVTNTVKASLTDATDEDITAAVDLEIENMSRKDWESKASDSIIGKLETSAKKTIEKKMKAQIAEGSVSFPFKGDIEINDHITAKAEVSLKHMRRYFLGTDYLGRDLLSRIIYGGQISIAIGLIGTITSVLIGILVGAVAGYRGGKIDYYLMRFVDIMYGLPYMLLVIICMAIFGRKIFNLFFALAMVSWLTIARMVRGQIMSLKNQEYVEAARSMGASTSHIILRHMVPNSLSVIIVYSTIRIPAFIMQESFLSFLGLGVQAPYASWGSLIGDGVASMTLYPWKLLCPSIAMIVFLFAMNFFGDGLRDAFDPQSKNQL</sequence>
<evidence type="ECO:0000256" key="5">
    <source>
        <dbReference type="ARBA" id="ARBA00022692"/>
    </source>
</evidence>
<dbReference type="PANTHER" id="PTHR43386:SF2">
    <property type="entry name" value="OLIGOPEPTIDE TRANSPORT SYSTEM PERMEASE PROTEIN OPPC"/>
    <property type="match status" value="1"/>
</dbReference>
<dbReference type="PROSITE" id="PS50928">
    <property type="entry name" value="ABC_TM1"/>
    <property type="match status" value="1"/>
</dbReference>
<evidence type="ECO:0000313" key="14">
    <source>
        <dbReference type="EMBL" id="MSU06887.1"/>
    </source>
</evidence>
<evidence type="ECO:0000256" key="9">
    <source>
        <dbReference type="ARBA" id="ARBA00023136"/>
    </source>
</evidence>
<dbReference type="CDD" id="cd06261">
    <property type="entry name" value="TM_PBP2"/>
    <property type="match status" value="1"/>
</dbReference>
<feature type="transmembrane region" description="Helical" evidence="12">
    <location>
        <begin position="494"/>
        <end position="513"/>
    </location>
</feature>
<evidence type="ECO:0000256" key="11">
    <source>
        <dbReference type="ARBA" id="ARBA00072251"/>
    </source>
</evidence>
<evidence type="ECO:0000313" key="15">
    <source>
        <dbReference type="Proteomes" id="UP000460549"/>
    </source>
</evidence>
<keyword evidence="3" id="KW-1003">Cell membrane</keyword>
<dbReference type="EMBL" id="VUNN01000019">
    <property type="protein sequence ID" value="MSU06887.1"/>
    <property type="molecule type" value="Genomic_DNA"/>
</dbReference>
<keyword evidence="4" id="KW-0997">Cell inner membrane</keyword>
<dbReference type="InterPro" id="IPR050366">
    <property type="entry name" value="BP-dependent_transpt_permease"/>
</dbReference>
<dbReference type="InterPro" id="IPR025966">
    <property type="entry name" value="OppC_N"/>
</dbReference>
<keyword evidence="9 12" id="KW-0472">Membrane</keyword>